<gene>
    <name evidence="2" type="ORF">COY96_02375</name>
</gene>
<feature type="transmembrane region" description="Helical" evidence="1">
    <location>
        <begin position="101"/>
        <end position="123"/>
    </location>
</feature>
<dbReference type="EMBL" id="PFKZ01000086">
    <property type="protein sequence ID" value="PIY59355.1"/>
    <property type="molecule type" value="Genomic_DNA"/>
</dbReference>
<dbReference type="AlphaFoldDB" id="A0A2M7Q8F8"/>
<proteinExistence type="predicted"/>
<feature type="transmembrane region" description="Helical" evidence="1">
    <location>
        <begin position="150"/>
        <end position="168"/>
    </location>
</feature>
<keyword evidence="1" id="KW-0812">Transmembrane</keyword>
<organism evidence="2 3">
    <name type="scientific">Candidatus Wolfebacteria bacterium CG_4_10_14_0_8_um_filter_37_11</name>
    <dbReference type="NCBI Taxonomy" id="1975062"/>
    <lineage>
        <taxon>Bacteria</taxon>
        <taxon>Candidatus Wolfeibacteriota</taxon>
    </lineage>
</organism>
<keyword evidence="1" id="KW-0472">Membrane</keyword>
<evidence type="ECO:0008006" key="4">
    <source>
        <dbReference type="Google" id="ProtNLM"/>
    </source>
</evidence>
<name>A0A2M7Q8F8_9BACT</name>
<keyword evidence="1" id="KW-1133">Transmembrane helix</keyword>
<evidence type="ECO:0000313" key="2">
    <source>
        <dbReference type="EMBL" id="PIY59355.1"/>
    </source>
</evidence>
<feature type="transmembrane region" description="Helical" evidence="1">
    <location>
        <begin position="77"/>
        <end position="95"/>
    </location>
</feature>
<evidence type="ECO:0000313" key="3">
    <source>
        <dbReference type="Proteomes" id="UP000230363"/>
    </source>
</evidence>
<accession>A0A2M7Q8F8</accession>
<sequence>MILSSHIIAASAVAGPLLNKPFNFTNAALIFFVSFLSHFALDALPHWDYKILSFSKENGERLFVFKKNFLIRDLSKNLLDGIIGLVGAILIIGYPSDFWEFILFGLIVFGAILPDILEALFTIKKWRVLEPLHKFHLIVHGKRIFQNRPFWGTFSQILIIVLIVFIFSGF</sequence>
<reference evidence="3" key="1">
    <citation type="submission" date="2017-09" db="EMBL/GenBank/DDBJ databases">
        <title>Depth-based differentiation of microbial function through sediment-hosted aquifers and enrichment of novel symbionts in the deep terrestrial subsurface.</title>
        <authorList>
            <person name="Probst A.J."/>
            <person name="Ladd B."/>
            <person name="Jarett J.K."/>
            <person name="Geller-Mcgrath D.E."/>
            <person name="Sieber C.M.K."/>
            <person name="Emerson J.B."/>
            <person name="Anantharaman K."/>
            <person name="Thomas B.C."/>
            <person name="Malmstrom R."/>
            <person name="Stieglmeier M."/>
            <person name="Klingl A."/>
            <person name="Woyke T."/>
            <person name="Ryan C.M."/>
            <person name="Banfield J.F."/>
        </authorList>
    </citation>
    <scope>NUCLEOTIDE SEQUENCE [LARGE SCALE GENOMIC DNA]</scope>
</reference>
<comment type="caution">
    <text evidence="2">The sequence shown here is derived from an EMBL/GenBank/DDBJ whole genome shotgun (WGS) entry which is preliminary data.</text>
</comment>
<protein>
    <recommendedName>
        <fullName evidence="4">DUF3307 domain-containing protein</fullName>
    </recommendedName>
</protein>
<dbReference type="Proteomes" id="UP000230363">
    <property type="component" value="Unassembled WGS sequence"/>
</dbReference>
<feature type="transmembrane region" description="Helical" evidence="1">
    <location>
        <begin position="24"/>
        <end position="44"/>
    </location>
</feature>
<evidence type="ECO:0000256" key="1">
    <source>
        <dbReference type="SAM" id="Phobius"/>
    </source>
</evidence>